<dbReference type="EMBL" id="JADYXP020000015">
    <property type="protein sequence ID" value="KAL0109590.1"/>
    <property type="molecule type" value="Genomic_DNA"/>
</dbReference>
<gene>
    <name evidence="2" type="ORF">PUN28_014562</name>
</gene>
<reference evidence="2 3" key="1">
    <citation type="submission" date="2023-03" db="EMBL/GenBank/DDBJ databases">
        <title>High recombination rates correlate with genetic variation in Cardiocondyla obscurior ants.</title>
        <authorList>
            <person name="Errbii M."/>
        </authorList>
    </citation>
    <scope>NUCLEOTIDE SEQUENCE [LARGE SCALE GENOMIC DNA]</scope>
    <source>
        <strain evidence="2">Alpha-2009</strain>
        <tissue evidence="2">Whole body</tissue>
    </source>
</reference>
<sequence>MICLGCSTCNTSCRWYCDSLLVFGAFLIVGAALAVVSLLILGSVLSLRAPFHSVEIVSSIRRCGTSIDADSHPGYPRTLDFCSWTTFPPLYLRDVGSSATLRGLLAATKMPSSWTLLSYRYGSRKTGHAFSSLANSHLYFIGTNKYTSINHLSETPFSSSFRGEATDKNPRNLFTSRYHDNSYFHCR</sequence>
<keyword evidence="1" id="KW-0812">Transmembrane</keyword>
<dbReference type="AlphaFoldDB" id="A0AAW2F5T8"/>
<evidence type="ECO:0000256" key="1">
    <source>
        <dbReference type="SAM" id="Phobius"/>
    </source>
</evidence>
<dbReference type="Proteomes" id="UP001430953">
    <property type="component" value="Unassembled WGS sequence"/>
</dbReference>
<accession>A0AAW2F5T8</accession>
<keyword evidence="1" id="KW-0472">Membrane</keyword>
<proteinExistence type="predicted"/>
<protein>
    <submittedName>
        <fullName evidence="2">Uncharacterized protein</fullName>
    </submittedName>
</protein>
<feature type="transmembrane region" description="Helical" evidence="1">
    <location>
        <begin position="20"/>
        <end position="41"/>
    </location>
</feature>
<organism evidence="2 3">
    <name type="scientific">Cardiocondyla obscurior</name>
    <dbReference type="NCBI Taxonomy" id="286306"/>
    <lineage>
        <taxon>Eukaryota</taxon>
        <taxon>Metazoa</taxon>
        <taxon>Ecdysozoa</taxon>
        <taxon>Arthropoda</taxon>
        <taxon>Hexapoda</taxon>
        <taxon>Insecta</taxon>
        <taxon>Pterygota</taxon>
        <taxon>Neoptera</taxon>
        <taxon>Endopterygota</taxon>
        <taxon>Hymenoptera</taxon>
        <taxon>Apocrita</taxon>
        <taxon>Aculeata</taxon>
        <taxon>Formicoidea</taxon>
        <taxon>Formicidae</taxon>
        <taxon>Myrmicinae</taxon>
        <taxon>Cardiocondyla</taxon>
    </lineage>
</organism>
<comment type="caution">
    <text evidence="2">The sequence shown here is derived from an EMBL/GenBank/DDBJ whole genome shotgun (WGS) entry which is preliminary data.</text>
</comment>
<keyword evidence="1" id="KW-1133">Transmembrane helix</keyword>
<evidence type="ECO:0000313" key="3">
    <source>
        <dbReference type="Proteomes" id="UP001430953"/>
    </source>
</evidence>
<keyword evidence="3" id="KW-1185">Reference proteome</keyword>
<evidence type="ECO:0000313" key="2">
    <source>
        <dbReference type="EMBL" id="KAL0109590.1"/>
    </source>
</evidence>
<name>A0AAW2F5T8_9HYME</name>